<comment type="caution">
    <text evidence="5">The sequence shown here is derived from an EMBL/GenBank/DDBJ whole genome shotgun (WGS) entry which is preliminary data.</text>
</comment>
<dbReference type="EC" id="4.4.1.1" evidence="3"/>
<evidence type="ECO:0000313" key="5">
    <source>
        <dbReference type="EMBL" id="GAA2505892.1"/>
    </source>
</evidence>
<dbReference type="SUPFAM" id="SSF53686">
    <property type="entry name" value="Tryptophan synthase beta subunit-like PLP-dependent enzymes"/>
    <property type="match status" value="1"/>
</dbReference>
<dbReference type="InterPro" id="IPR001926">
    <property type="entry name" value="TrpB-like_PALP"/>
</dbReference>
<evidence type="ECO:0000256" key="1">
    <source>
        <dbReference type="ARBA" id="ARBA00001933"/>
    </source>
</evidence>
<organism evidence="5 6">
    <name type="scientific">Streptomyces gobitricini</name>
    <dbReference type="NCBI Taxonomy" id="68211"/>
    <lineage>
        <taxon>Bacteria</taxon>
        <taxon>Bacillati</taxon>
        <taxon>Actinomycetota</taxon>
        <taxon>Actinomycetes</taxon>
        <taxon>Kitasatosporales</taxon>
        <taxon>Streptomycetaceae</taxon>
        <taxon>Streptomyces</taxon>
    </lineage>
</organism>
<feature type="domain" description="Tryptophan synthase beta chain-like PALP" evidence="4">
    <location>
        <begin position="73"/>
        <end position="358"/>
    </location>
</feature>
<dbReference type="InterPro" id="IPR036052">
    <property type="entry name" value="TrpB-like_PALP_sf"/>
</dbReference>
<dbReference type="Pfam" id="PF00291">
    <property type="entry name" value="PALP"/>
    <property type="match status" value="1"/>
</dbReference>
<name>A0ABP6A0Q1_9ACTN</name>
<evidence type="ECO:0000256" key="3">
    <source>
        <dbReference type="HAMAP-Rule" id="MF_00868"/>
    </source>
</evidence>
<comment type="catalytic activity">
    <reaction evidence="3">
        <text>L-cysteine + H2O = hydrogen sulfide + pyruvate + NH4(+) + H(+)</text>
        <dbReference type="Rhea" id="RHEA:24931"/>
        <dbReference type="ChEBI" id="CHEBI:15361"/>
        <dbReference type="ChEBI" id="CHEBI:15377"/>
        <dbReference type="ChEBI" id="CHEBI:15378"/>
        <dbReference type="ChEBI" id="CHEBI:28938"/>
        <dbReference type="ChEBI" id="CHEBI:29919"/>
        <dbReference type="ChEBI" id="CHEBI:35235"/>
        <dbReference type="EC" id="4.4.1.1"/>
    </reaction>
</comment>
<evidence type="ECO:0000313" key="6">
    <source>
        <dbReference type="Proteomes" id="UP001499942"/>
    </source>
</evidence>
<keyword evidence="3" id="KW-0456">Lyase</keyword>
<dbReference type="Gene3D" id="3.40.50.1100">
    <property type="match status" value="2"/>
</dbReference>
<gene>
    <name evidence="3" type="primary">cds1</name>
    <name evidence="5" type="ORF">GCM10010393_43400</name>
</gene>
<evidence type="ECO:0000259" key="4">
    <source>
        <dbReference type="Pfam" id="PF00291"/>
    </source>
</evidence>
<dbReference type="InterPro" id="IPR050214">
    <property type="entry name" value="Cys_Synth/Cystath_Beta-Synth"/>
</dbReference>
<dbReference type="Proteomes" id="UP001499942">
    <property type="component" value="Unassembled WGS sequence"/>
</dbReference>
<dbReference type="HAMAP" id="MF_00868">
    <property type="entry name" value="Cds1"/>
    <property type="match status" value="1"/>
</dbReference>
<reference evidence="6" key="1">
    <citation type="journal article" date="2019" name="Int. J. Syst. Evol. Microbiol.">
        <title>The Global Catalogue of Microorganisms (GCM) 10K type strain sequencing project: providing services to taxonomists for standard genome sequencing and annotation.</title>
        <authorList>
            <consortium name="The Broad Institute Genomics Platform"/>
            <consortium name="The Broad Institute Genome Sequencing Center for Infectious Disease"/>
            <person name="Wu L."/>
            <person name="Ma J."/>
        </authorList>
    </citation>
    <scope>NUCLEOTIDE SEQUENCE [LARGE SCALE GENOMIC DNA]</scope>
    <source>
        <strain evidence="6">JCM 5062</strain>
    </source>
</reference>
<protein>
    <recommendedName>
        <fullName evidence="3">L-cysteine desulfhydrase Cds1</fullName>
        <ecNumber evidence="3">4.4.1.1</ecNumber>
    </recommendedName>
</protein>
<evidence type="ECO:0000256" key="2">
    <source>
        <dbReference type="ARBA" id="ARBA00022898"/>
    </source>
</evidence>
<accession>A0ABP6A0Q1</accession>
<keyword evidence="3" id="KW-0963">Cytoplasm</keyword>
<comment type="cofactor">
    <cofactor evidence="1 3">
        <name>pyridoxal 5'-phosphate</name>
        <dbReference type="ChEBI" id="CHEBI:597326"/>
    </cofactor>
</comment>
<dbReference type="PANTHER" id="PTHR10314">
    <property type="entry name" value="CYSTATHIONINE BETA-SYNTHASE"/>
    <property type="match status" value="1"/>
</dbReference>
<dbReference type="EMBL" id="BAAASR010000023">
    <property type="protein sequence ID" value="GAA2505892.1"/>
    <property type="molecule type" value="Genomic_DNA"/>
</dbReference>
<keyword evidence="2 3" id="KW-0663">Pyridoxal phosphate</keyword>
<proteinExistence type="inferred from homology"/>
<feature type="modified residue" description="N6-(pyridoxal phosphate)lysine" evidence="3">
    <location>
        <position position="96"/>
    </location>
</feature>
<keyword evidence="6" id="KW-1185">Reference proteome</keyword>
<sequence>MFEEGQQGERNEERRVSTMERAGLTGLAGATGPVTTMDADRSDPAYREWLKEAVRKVQADANRSADTHLLLFPLPERWGIDLYLKDESTHPTGSLKHRLARSLFLYGLCNGWIRPGKPVIEASSGSTAVSEAYFASLIGVPFIAVMPRTTSPEKIRLIEFHGGQCHFVDDSRKMYEESAALAAATGGHYMDQFTYAERATDWRGNNNIAESIYQQLRLERYPEPAWIVATAGTGGTSATIARYVHYMMYDTRICVPDPENSCFFEGWTTGNADAASDCGSRIEGIGRPRMEPSFVPGAIDRMMKVPDAASVAAVRALETAIGRKAGGSTGTGLWSALKIVAEMVAEGRTGSVVTLICDPGDRYLDKYYSDAWLAEQGLDIAPYSAAIDEFLGSGVWPDRPPRTGTAA</sequence>
<comment type="function">
    <text evidence="3">A cysteine desulfhydrase that generates hydrogen sulfide, H(2)S. The H(2)S produced by this enzyme modulates the balance between respiration and glycolysis, and contributes to redox homeostasis. Probably eliminates toxic levels of Cys (which can induce oxidative stress).</text>
</comment>
<dbReference type="InterPro" id="IPR047586">
    <property type="entry name" value="Cds1"/>
</dbReference>
<comment type="similarity">
    <text evidence="3">Belongs to the cysteine synthase/cystathionine beta-synthase family. Cds1 subfamily.</text>
</comment>